<dbReference type="GO" id="GO:0015833">
    <property type="term" value="P:peptide transport"/>
    <property type="evidence" value="ECO:0007669"/>
    <property type="project" value="TreeGrafter"/>
</dbReference>
<dbReference type="PANTHER" id="PTHR30290:SF38">
    <property type="entry name" value="D,D-DIPEPTIDE-BINDING PERIPLASMIC PROTEIN DDPA-RELATED"/>
    <property type="match status" value="1"/>
</dbReference>
<dbReference type="AlphaFoldDB" id="A0AA42CL87"/>
<evidence type="ECO:0000256" key="3">
    <source>
        <dbReference type="ARBA" id="ARBA00022729"/>
    </source>
</evidence>
<reference evidence="6" key="1">
    <citation type="submission" date="2022-05" db="EMBL/GenBank/DDBJ databases">
        <authorList>
            <person name="Pankratov T."/>
        </authorList>
    </citation>
    <scope>NUCLEOTIDE SEQUENCE</scope>
    <source>
        <strain evidence="6">BP6-180914</strain>
    </source>
</reference>
<evidence type="ECO:0000256" key="4">
    <source>
        <dbReference type="SAM" id="SignalP"/>
    </source>
</evidence>
<protein>
    <submittedName>
        <fullName evidence="6">ABC transporter substrate-binding protein</fullName>
    </submittedName>
</protein>
<dbReference type="InterPro" id="IPR030678">
    <property type="entry name" value="Peptide/Ni-bd"/>
</dbReference>
<name>A0AA42CL87_9HYPH</name>
<comment type="subcellular location">
    <subcellularLocation>
        <location evidence="1">Periplasm</location>
    </subcellularLocation>
</comment>
<dbReference type="SUPFAM" id="SSF53850">
    <property type="entry name" value="Periplasmic binding protein-like II"/>
    <property type="match status" value="1"/>
</dbReference>
<keyword evidence="7" id="KW-1185">Reference proteome</keyword>
<dbReference type="EMBL" id="JAMOIM010000025">
    <property type="protein sequence ID" value="MCW6511359.1"/>
    <property type="molecule type" value="Genomic_DNA"/>
</dbReference>
<dbReference type="RefSeq" id="WP_282587738.1">
    <property type="nucleotide sequence ID" value="NZ_JAMOIM010000025.1"/>
</dbReference>
<dbReference type="GO" id="GO:1904680">
    <property type="term" value="F:peptide transmembrane transporter activity"/>
    <property type="evidence" value="ECO:0007669"/>
    <property type="project" value="TreeGrafter"/>
</dbReference>
<evidence type="ECO:0000256" key="1">
    <source>
        <dbReference type="ARBA" id="ARBA00004418"/>
    </source>
</evidence>
<keyword evidence="3 4" id="KW-0732">Signal</keyword>
<sequence length="540" mass="59066">MTKRWLKATTAALAIASSLAGLPAHADTPVQGGTIVVTYKDDMATLDPAIGYDWQNWSMINGLFSRLVDYTFGTTDIVPSLAKSWTISPDGLVYTFKLDPNAKFTNGRKVVAADVKFSIERAVNPKTQGPGGGFYHSIVGQDKLADGSATTISGIETPDDTTVKFTLSQPDATFLNVLALNFSSAVPKEVVEAEGADFGKKPVGSGAFKLTEWVPGQRLVFERNKDYFRDRPNLDGFRVEIGQEPLVAILRLQKGEVDIAGDGIPPAKYLEMKNSADAKDMIVDRAQFETSYITINTTKKPFDDVRVRQALNMAVNKDRIVRLINGRATPASQVLPPLMPGYDKAYQGYAYDVAKAKQLLTEAGLKDGFTTTLYAMNTDPNPRIAQAIQQDLAAVGIKAEIKALAQPEVIAAGGNKDQSELTWSGGMGWIADFPDPSDFYGPILGCGGAVTGGWNWSWYCDKGFEERGTKADAMSKPDQKDERLKVWAQIFTDIQTQAAPWVPVFNERRVVAKSKRMGGPDEIYIDPTRVIDYEAIYAKQ</sequence>
<dbReference type="Gene3D" id="3.10.105.10">
    <property type="entry name" value="Dipeptide-binding Protein, Domain 3"/>
    <property type="match status" value="1"/>
</dbReference>
<evidence type="ECO:0000313" key="7">
    <source>
        <dbReference type="Proteomes" id="UP001165667"/>
    </source>
</evidence>
<comment type="caution">
    <text evidence="6">The sequence shown here is derived from an EMBL/GenBank/DDBJ whole genome shotgun (WGS) entry which is preliminary data.</text>
</comment>
<accession>A0AA42CL87</accession>
<dbReference type="InterPro" id="IPR000914">
    <property type="entry name" value="SBP_5_dom"/>
</dbReference>
<dbReference type="PANTHER" id="PTHR30290">
    <property type="entry name" value="PERIPLASMIC BINDING COMPONENT OF ABC TRANSPORTER"/>
    <property type="match status" value="1"/>
</dbReference>
<dbReference type="Gene3D" id="3.40.190.10">
    <property type="entry name" value="Periplasmic binding protein-like II"/>
    <property type="match status" value="1"/>
</dbReference>
<dbReference type="Proteomes" id="UP001165667">
    <property type="component" value="Unassembled WGS sequence"/>
</dbReference>
<evidence type="ECO:0000256" key="2">
    <source>
        <dbReference type="ARBA" id="ARBA00005695"/>
    </source>
</evidence>
<gene>
    <name evidence="6" type="ORF">M8523_25585</name>
</gene>
<dbReference type="GO" id="GO:0043190">
    <property type="term" value="C:ATP-binding cassette (ABC) transporter complex"/>
    <property type="evidence" value="ECO:0007669"/>
    <property type="project" value="InterPro"/>
</dbReference>
<evidence type="ECO:0000313" key="6">
    <source>
        <dbReference type="EMBL" id="MCW6511359.1"/>
    </source>
</evidence>
<dbReference type="Pfam" id="PF00496">
    <property type="entry name" value="SBP_bac_5"/>
    <property type="match status" value="1"/>
</dbReference>
<feature type="domain" description="Solute-binding protein family 5" evidence="5">
    <location>
        <begin position="77"/>
        <end position="448"/>
    </location>
</feature>
<dbReference type="InterPro" id="IPR039424">
    <property type="entry name" value="SBP_5"/>
</dbReference>
<proteinExistence type="inferred from homology"/>
<feature type="chain" id="PRO_5041314280" evidence="4">
    <location>
        <begin position="27"/>
        <end position="540"/>
    </location>
</feature>
<feature type="signal peptide" evidence="4">
    <location>
        <begin position="1"/>
        <end position="26"/>
    </location>
</feature>
<dbReference type="PIRSF" id="PIRSF002741">
    <property type="entry name" value="MppA"/>
    <property type="match status" value="1"/>
</dbReference>
<evidence type="ECO:0000259" key="5">
    <source>
        <dbReference type="Pfam" id="PF00496"/>
    </source>
</evidence>
<organism evidence="6 7">
    <name type="scientific">Lichenifustis flavocetrariae</name>
    <dbReference type="NCBI Taxonomy" id="2949735"/>
    <lineage>
        <taxon>Bacteria</taxon>
        <taxon>Pseudomonadati</taxon>
        <taxon>Pseudomonadota</taxon>
        <taxon>Alphaproteobacteria</taxon>
        <taxon>Hyphomicrobiales</taxon>
        <taxon>Lichenihabitantaceae</taxon>
        <taxon>Lichenifustis</taxon>
    </lineage>
</organism>
<dbReference type="GO" id="GO:0030288">
    <property type="term" value="C:outer membrane-bounded periplasmic space"/>
    <property type="evidence" value="ECO:0007669"/>
    <property type="project" value="UniProtKB-ARBA"/>
</dbReference>
<comment type="similarity">
    <text evidence="2">Belongs to the bacterial solute-binding protein 5 family.</text>
</comment>
<dbReference type="CDD" id="cd00995">
    <property type="entry name" value="PBP2_NikA_DppA_OppA_like"/>
    <property type="match status" value="1"/>
</dbReference>